<evidence type="ECO:0000256" key="7">
    <source>
        <dbReference type="ARBA" id="ARBA00022679"/>
    </source>
</evidence>
<accession>A0A645IH09</accession>
<gene>
    <name evidence="16" type="primary">glmU_51</name>
    <name evidence="16" type="ORF">SDC9_198208</name>
</gene>
<dbReference type="EC" id="2.7.7.23" evidence="5"/>
<comment type="subcellular location">
    <subcellularLocation>
        <location evidence="2">Cytoplasm</location>
    </subcellularLocation>
</comment>
<evidence type="ECO:0000256" key="8">
    <source>
        <dbReference type="ARBA" id="ARBA00022695"/>
    </source>
</evidence>
<evidence type="ECO:0000313" key="16">
    <source>
        <dbReference type="EMBL" id="MPN50577.1"/>
    </source>
</evidence>
<evidence type="ECO:0000256" key="9">
    <source>
        <dbReference type="ARBA" id="ARBA00022723"/>
    </source>
</evidence>
<evidence type="ECO:0000256" key="11">
    <source>
        <dbReference type="ARBA" id="ARBA00022960"/>
    </source>
</evidence>
<dbReference type="InterPro" id="IPR018357">
    <property type="entry name" value="Hexapep_transf_CS"/>
</dbReference>
<dbReference type="Pfam" id="PF00132">
    <property type="entry name" value="Hexapep"/>
    <property type="match status" value="1"/>
</dbReference>
<dbReference type="GO" id="GO:0016746">
    <property type="term" value="F:acyltransferase activity"/>
    <property type="evidence" value="ECO:0007669"/>
    <property type="project" value="UniProtKB-KW"/>
</dbReference>
<comment type="catalytic activity">
    <reaction evidence="15">
        <text>N-acetyl-alpha-D-glucosamine 1-phosphate + UTP + H(+) = UDP-N-acetyl-alpha-D-glucosamine + diphosphate</text>
        <dbReference type="Rhea" id="RHEA:13509"/>
        <dbReference type="ChEBI" id="CHEBI:15378"/>
        <dbReference type="ChEBI" id="CHEBI:33019"/>
        <dbReference type="ChEBI" id="CHEBI:46398"/>
        <dbReference type="ChEBI" id="CHEBI:57705"/>
        <dbReference type="ChEBI" id="CHEBI:57776"/>
        <dbReference type="EC" id="2.7.7.23"/>
    </reaction>
</comment>
<evidence type="ECO:0000256" key="15">
    <source>
        <dbReference type="ARBA" id="ARBA00048493"/>
    </source>
</evidence>
<evidence type="ECO:0000256" key="4">
    <source>
        <dbReference type="ARBA" id="ARBA00007947"/>
    </source>
</evidence>
<dbReference type="InterPro" id="IPR050065">
    <property type="entry name" value="GlmU-like"/>
</dbReference>
<proteinExistence type="inferred from homology"/>
<dbReference type="InterPro" id="IPR001451">
    <property type="entry name" value="Hexapep"/>
</dbReference>
<evidence type="ECO:0000256" key="5">
    <source>
        <dbReference type="ARBA" id="ARBA00012457"/>
    </source>
</evidence>
<dbReference type="GO" id="GO:0005737">
    <property type="term" value="C:cytoplasm"/>
    <property type="evidence" value="ECO:0007669"/>
    <property type="project" value="UniProtKB-SubCell"/>
</dbReference>
<keyword evidence="12" id="KW-0573">Peptidoglycan synthesis</keyword>
<keyword evidence="10" id="KW-0460">Magnesium</keyword>
<dbReference type="EMBL" id="VSSQ01114888">
    <property type="protein sequence ID" value="MPN50577.1"/>
    <property type="molecule type" value="Genomic_DNA"/>
</dbReference>
<evidence type="ECO:0000256" key="2">
    <source>
        <dbReference type="ARBA" id="ARBA00004496"/>
    </source>
</evidence>
<keyword evidence="6" id="KW-0963">Cytoplasm</keyword>
<evidence type="ECO:0000256" key="10">
    <source>
        <dbReference type="ARBA" id="ARBA00022842"/>
    </source>
</evidence>
<keyword evidence="11" id="KW-0133">Cell shape</keyword>
<keyword evidence="8" id="KW-0548">Nucleotidyltransferase</keyword>
<dbReference type="PANTHER" id="PTHR43584:SF3">
    <property type="entry name" value="BIFUNCTIONAL PROTEIN GLMU"/>
    <property type="match status" value="1"/>
</dbReference>
<evidence type="ECO:0000256" key="13">
    <source>
        <dbReference type="ARBA" id="ARBA00023315"/>
    </source>
</evidence>
<dbReference type="PANTHER" id="PTHR43584">
    <property type="entry name" value="NUCLEOTIDYL TRANSFERASE"/>
    <property type="match status" value="1"/>
</dbReference>
<evidence type="ECO:0000256" key="14">
    <source>
        <dbReference type="ARBA" id="ARBA00023316"/>
    </source>
</evidence>
<comment type="caution">
    <text evidence="16">The sequence shown here is derived from an EMBL/GenBank/DDBJ whole genome shotgun (WGS) entry which is preliminary data.</text>
</comment>
<reference evidence="16" key="1">
    <citation type="submission" date="2019-08" db="EMBL/GenBank/DDBJ databases">
        <authorList>
            <person name="Kucharzyk K."/>
            <person name="Murdoch R.W."/>
            <person name="Higgins S."/>
            <person name="Loffler F."/>
        </authorList>
    </citation>
    <scope>NUCLEOTIDE SEQUENCE</scope>
</reference>
<keyword evidence="13" id="KW-0012">Acyltransferase</keyword>
<dbReference type="PROSITE" id="PS00101">
    <property type="entry name" value="HEXAPEP_TRANSFERASES"/>
    <property type="match status" value="1"/>
</dbReference>
<sequence>MGNNTNIGPFAYLRPGSVIGNDVKVGDFVEVKNSSVGDGTKASHLTYIGDSDVGENVNIGCGVIFVNYDGKEKHRSVVKSGSFVGCNVNLVSPVVVEEGAYVAAGTTVTRNVPKGALCVGRAREKNIEGWVARRGLLDKGNK</sequence>
<evidence type="ECO:0000256" key="12">
    <source>
        <dbReference type="ARBA" id="ARBA00022984"/>
    </source>
</evidence>
<evidence type="ECO:0000256" key="1">
    <source>
        <dbReference type="ARBA" id="ARBA00001946"/>
    </source>
</evidence>
<comment type="similarity">
    <text evidence="4">In the N-terminal section; belongs to the N-acetylglucosamine-1-phosphate uridyltransferase family.</text>
</comment>
<comment type="similarity">
    <text evidence="3">In the C-terminal section; belongs to the transferase hexapeptide repeat family.</text>
</comment>
<dbReference type="SUPFAM" id="SSF51161">
    <property type="entry name" value="Trimeric LpxA-like enzymes"/>
    <property type="match status" value="1"/>
</dbReference>
<evidence type="ECO:0000256" key="3">
    <source>
        <dbReference type="ARBA" id="ARBA00007707"/>
    </source>
</evidence>
<dbReference type="GO" id="GO:0003977">
    <property type="term" value="F:UDP-N-acetylglucosamine diphosphorylase activity"/>
    <property type="evidence" value="ECO:0007669"/>
    <property type="project" value="UniProtKB-EC"/>
</dbReference>
<dbReference type="InterPro" id="IPR011004">
    <property type="entry name" value="Trimer_LpxA-like_sf"/>
</dbReference>
<dbReference type="AlphaFoldDB" id="A0A645IH09"/>
<keyword evidence="9" id="KW-0479">Metal-binding</keyword>
<comment type="cofactor">
    <cofactor evidence="1">
        <name>Mg(2+)</name>
        <dbReference type="ChEBI" id="CHEBI:18420"/>
    </cofactor>
</comment>
<name>A0A645IH09_9ZZZZ</name>
<keyword evidence="7" id="KW-0808">Transferase</keyword>
<dbReference type="GO" id="GO:0071555">
    <property type="term" value="P:cell wall organization"/>
    <property type="evidence" value="ECO:0007669"/>
    <property type="project" value="UniProtKB-KW"/>
</dbReference>
<evidence type="ECO:0000256" key="6">
    <source>
        <dbReference type="ARBA" id="ARBA00022490"/>
    </source>
</evidence>
<protein>
    <recommendedName>
        <fullName evidence="5">UDP-N-acetylglucosamine diphosphorylase</fullName>
        <ecNumber evidence="5">2.7.7.23</ecNumber>
    </recommendedName>
</protein>
<dbReference type="GO" id="GO:0009252">
    <property type="term" value="P:peptidoglycan biosynthetic process"/>
    <property type="evidence" value="ECO:0007669"/>
    <property type="project" value="UniProtKB-KW"/>
</dbReference>
<organism evidence="16">
    <name type="scientific">bioreactor metagenome</name>
    <dbReference type="NCBI Taxonomy" id="1076179"/>
    <lineage>
        <taxon>unclassified sequences</taxon>
        <taxon>metagenomes</taxon>
        <taxon>ecological metagenomes</taxon>
    </lineage>
</organism>
<keyword evidence="14" id="KW-0961">Cell wall biogenesis/degradation</keyword>
<dbReference type="Gene3D" id="2.160.10.10">
    <property type="entry name" value="Hexapeptide repeat proteins"/>
    <property type="match status" value="1"/>
</dbReference>
<dbReference type="GO" id="GO:0008360">
    <property type="term" value="P:regulation of cell shape"/>
    <property type="evidence" value="ECO:0007669"/>
    <property type="project" value="UniProtKB-KW"/>
</dbReference>
<dbReference type="GO" id="GO:0046872">
    <property type="term" value="F:metal ion binding"/>
    <property type="evidence" value="ECO:0007669"/>
    <property type="project" value="UniProtKB-KW"/>
</dbReference>